<dbReference type="AlphaFoldDB" id="A9HZF0"/>
<dbReference type="GO" id="GO:0016020">
    <property type="term" value="C:membrane"/>
    <property type="evidence" value="ECO:0007669"/>
    <property type="project" value="UniProtKB-SubCell"/>
</dbReference>
<feature type="transmembrane region" description="Helical" evidence="5">
    <location>
        <begin position="71"/>
        <end position="91"/>
    </location>
</feature>
<evidence type="ECO:0000256" key="4">
    <source>
        <dbReference type="ARBA" id="ARBA00023136"/>
    </source>
</evidence>
<dbReference type="InterPro" id="IPR023380">
    <property type="entry name" value="DsbB-like_sf"/>
</dbReference>
<evidence type="ECO:0000256" key="3">
    <source>
        <dbReference type="ARBA" id="ARBA00022989"/>
    </source>
</evidence>
<feature type="transmembrane region" description="Helical" evidence="5">
    <location>
        <begin position="144"/>
        <end position="166"/>
    </location>
</feature>
<dbReference type="EMBL" id="AM902716">
    <property type="protein sequence ID" value="CAP43939.1"/>
    <property type="molecule type" value="Genomic_DNA"/>
</dbReference>
<dbReference type="STRING" id="94624.Bpet3596"/>
<gene>
    <name evidence="6" type="ordered locus">Bpet3596</name>
</gene>
<feature type="transmembrane region" description="Helical" evidence="5">
    <location>
        <begin position="47"/>
        <end position="64"/>
    </location>
</feature>
<dbReference type="eggNOG" id="COG1495">
    <property type="taxonomic scope" value="Bacteria"/>
</dbReference>
<feature type="transmembrane region" description="Helical" evidence="5">
    <location>
        <begin position="15"/>
        <end position="35"/>
    </location>
</feature>
<comment type="subcellular location">
    <subcellularLocation>
        <location evidence="1">Membrane</location>
        <topology evidence="1">Multi-pass membrane protein</topology>
    </subcellularLocation>
</comment>
<keyword evidence="4 5" id="KW-0472">Membrane</keyword>
<keyword evidence="3 5" id="KW-1133">Transmembrane helix</keyword>
<evidence type="ECO:0000256" key="5">
    <source>
        <dbReference type="SAM" id="Phobius"/>
    </source>
</evidence>
<dbReference type="Pfam" id="PF02600">
    <property type="entry name" value="DsbB"/>
    <property type="match status" value="1"/>
</dbReference>
<evidence type="ECO:0000313" key="7">
    <source>
        <dbReference type="Proteomes" id="UP000001225"/>
    </source>
</evidence>
<protein>
    <submittedName>
        <fullName evidence="6">Membrane protein</fullName>
    </submittedName>
</protein>
<dbReference type="Gene3D" id="1.20.1550.10">
    <property type="entry name" value="DsbB-like"/>
    <property type="match status" value="1"/>
</dbReference>
<evidence type="ECO:0000256" key="2">
    <source>
        <dbReference type="ARBA" id="ARBA00022692"/>
    </source>
</evidence>
<evidence type="ECO:0000313" key="6">
    <source>
        <dbReference type="EMBL" id="CAP43939.1"/>
    </source>
</evidence>
<keyword evidence="2 5" id="KW-0812">Transmembrane</keyword>
<organism evidence="6 7">
    <name type="scientific">Bordetella petrii (strain ATCC BAA-461 / DSM 12804 / CCUG 43448 / CIP 107267 / Se-1111R)</name>
    <dbReference type="NCBI Taxonomy" id="340100"/>
    <lineage>
        <taxon>Bacteria</taxon>
        <taxon>Pseudomonadati</taxon>
        <taxon>Pseudomonadota</taxon>
        <taxon>Betaproteobacteria</taxon>
        <taxon>Burkholderiales</taxon>
        <taxon>Alcaligenaceae</taxon>
        <taxon>Bordetella</taxon>
    </lineage>
</organism>
<accession>A9HZF0</accession>
<sequence length="192" mass="19621">MSVIFSLNPARGSRIINTVALLGISILLYVAFAWQLLFDAAPCPLCLLQRAAFVMAGVGLLLNIRLGPSPLHYAMVIAASLGGLVAAGNQLLAQASAGEPPSGPPLFGLSIHSWAFLAFCALLAFCVLMLAADRKWGDNALKKPVALPALIVMGLFLLAILVNVAATSLECGLGECEGALLAPAAAPAGSGS</sequence>
<dbReference type="Proteomes" id="UP000001225">
    <property type="component" value="Chromosome"/>
</dbReference>
<dbReference type="InterPro" id="IPR003752">
    <property type="entry name" value="DiS_bond_form_DsbB/BdbC"/>
</dbReference>
<name>A9HZF0_BORPD</name>
<dbReference type="GO" id="GO:0015035">
    <property type="term" value="F:protein-disulfide reductase activity"/>
    <property type="evidence" value="ECO:0007669"/>
    <property type="project" value="InterPro"/>
</dbReference>
<reference evidence="6 7" key="1">
    <citation type="journal article" date="2008" name="BMC Genomics">
        <title>The missing link: Bordetella petrii is endowed with both the metabolic versatility of environmental bacteria and virulence traits of pathogenic Bordetellae.</title>
        <authorList>
            <person name="Gross R."/>
            <person name="Guzman C.A."/>
            <person name="Sebaihia M."/>
            <person name="Martins Dos Santos V.A."/>
            <person name="Pieper D.H."/>
            <person name="Koebnik R."/>
            <person name="Lechner M."/>
            <person name="Bartels D."/>
            <person name="Buhrmester J."/>
            <person name="Choudhuri J.V."/>
            <person name="Ebensen T."/>
            <person name="Gaigalat L."/>
            <person name="Herrmann S."/>
            <person name="Khachane A.N."/>
            <person name="Larisch C."/>
            <person name="Link S."/>
            <person name="Linke B."/>
            <person name="Meyer F."/>
            <person name="Mormann S."/>
            <person name="Nakunst D."/>
            <person name="Rueckert C."/>
            <person name="Schneiker-Bekel S."/>
            <person name="Schulze K."/>
            <person name="Vorhoelter F.J."/>
            <person name="Yevsa T."/>
            <person name="Engle J.T."/>
            <person name="Goldman W.E."/>
            <person name="Puehler A."/>
            <person name="Goebel U.B."/>
            <person name="Goesmann A."/>
            <person name="Bloecker H."/>
            <person name="Kaiser O."/>
            <person name="Martinez-Arias R."/>
        </authorList>
    </citation>
    <scope>NUCLEOTIDE SEQUENCE [LARGE SCALE GENOMIC DNA]</scope>
    <source>
        <strain evidence="7">ATCC BAA-461 / DSM 12804 / CCUG 43448 / CIP 107267 / Se-1111R</strain>
    </source>
</reference>
<keyword evidence="7" id="KW-1185">Reference proteome</keyword>
<feature type="transmembrane region" description="Helical" evidence="5">
    <location>
        <begin position="111"/>
        <end position="132"/>
    </location>
</feature>
<dbReference type="GO" id="GO:0006457">
    <property type="term" value="P:protein folding"/>
    <property type="evidence" value="ECO:0007669"/>
    <property type="project" value="InterPro"/>
</dbReference>
<dbReference type="SUPFAM" id="SSF158442">
    <property type="entry name" value="DsbB-like"/>
    <property type="match status" value="1"/>
</dbReference>
<proteinExistence type="predicted"/>
<evidence type="ECO:0000256" key="1">
    <source>
        <dbReference type="ARBA" id="ARBA00004141"/>
    </source>
</evidence>
<dbReference type="KEGG" id="bpt:Bpet3596"/>